<feature type="transmembrane region" description="Helical" evidence="1">
    <location>
        <begin position="6"/>
        <end position="27"/>
    </location>
</feature>
<keyword evidence="1" id="KW-1133">Transmembrane helix</keyword>
<dbReference type="Proteomes" id="UP001239085">
    <property type="component" value="Unassembled WGS sequence"/>
</dbReference>
<organism evidence="2 3">
    <name type="scientific">Microbacterium murale</name>
    <dbReference type="NCBI Taxonomy" id="1081040"/>
    <lineage>
        <taxon>Bacteria</taxon>
        <taxon>Bacillati</taxon>
        <taxon>Actinomycetota</taxon>
        <taxon>Actinomycetes</taxon>
        <taxon>Micrococcales</taxon>
        <taxon>Microbacteriaceae</taxon>
        <taxon>Microbacterium</taxon>
    </lineage>
</organism>
<name>A0ABU0P467_9MICO</name>
<comment type="caution">
    <text evidence="2">The sequence shown here is derived from an EMBL/GenBank/DDBJ whole genome shotgun (WGS) entry which is preliminary data.</text>
</comment>
<proteinExistence type="predicted"/>
<reference evidence="2 3" key="1">
    <citation type="submission" date="2023-07" db="EMBL/GenBank/DDBJ databases">
        <title>Comparative genomics of wheat-associated soil bacteria to identify genetic determinants of phenazine resistance.</title>
        <authorList>
            <person name="Mouncey N."/>
        </authorList>
    </citation>
    <scope>NUCLEOTIDE SEQUENCE [LARGE SCALE GENOMIC DNA]</scope>
    <source>
        <strain evidence="2 3">W2I7</strain>
    </source>
</reference>
<sequence>MTSLTFIGASGGTGTTTLAALSVLLLVEQGSRIPTVVAEDAQSFDLRLGTLSSPVRGSGHELVDGGRYQPGKAAAAIEQGRLVLVGASTPQGVAALESSLSDVAQRFGTPGLERTLPVLCSAFGRSTTVAGRLSVPFDARLAVGAPLTKTLPSLRARTKTALNMQWLPVLRETYGIR</sequence>
<protein>
    <submittedName>
        <fullName evidence="2">Uncharacterized protein</fullName>
    </submittedName>
</protein>
<evidence type="ECO:0000313" key="2">
    <source>
        <dbReference type="EMBL" id="MDQ0642130.1"/>
    </source>
</evidence>
<keyword evidence="3" id="KW-1185">Reference proteome</keyword>
<gene>
    <name evidence="2" type="ORF">QFZ46_000290</name>
</gene>
<evidence type="ECO:0000313" key="3">
    <source>
        <dbReference type="Proteomes" id="UP001239085"/>
    </source>
</evidence>
<dbReference type="EMBL" id="JAUSXK010000001">
    <property type="protein sequence ID" value="MDQ0642130.1"/>
    <property type="molecule type" value="Genomic_DNA"/>
</dbReference>
<dbReference type="RefSeq" id="WP_307357602.1">
    <property type="nucleotide sequence ID" value="NZ_JAUSXK010000001.1"/>
</dbReference>
<keyword evidence="1" id="KW-0812">Transmembrane</keyword>
<accession>A0ABU0P467</accession>
<evidence type="ECO:0000256" key="1">
    <source>
        <dbReference type="SAM" id="Phobius"/>
    </source>
</evidence>
<keyword evidence="1" id="KW-0472">Membrane</keyword>